<feature type="compositionally biased region" description="Basic and acidic residues" evidence="1">
    <location>
        <begin position="45"/>
        <end position="64"/>
    </location>
</feature>
<evidence type="ECO:0000313" key="2">
    <source>
        <dbReference type="EMBL" id="KAE8055070.1"/>
    </source>
</evidence>
<name>A0A5N6R2A0_9ROSI</name>
<feature type="region of interest" description="Disordered" evidence="1">
    <location>
        <begin position="29"/>
        <end position="64"/>
    </location>
</feature>
<keyword evidence="3" id="KW-1185">Reference proteome</keyword>
<accession>A0A5N6R2A0</accession>
<proteinExistence type="predicted"/>
<sequence length="64" mass="6872">MNSFFSAFDFLFAEILGQALRDSFFPSAPKGRTTAAASSSALKSQLDDGVVKRATDNASKKQQP</sequence>
<gene>
    <name evidence="2" type="ORF">FH972_011936</name>
</gene>
<organism evidence="2 3">
    <name type="scientific">Carpinus fangiana</name>
    <dbReference type="NCBI Taxonomy" id="176857"/>
    <lineage>
        <taxon>Eukaryota</taxon>
        <taxon>Viridiplantae</taxon>
        <taxon>Streptophyta</taxon>
        <taxon>Embryophyta</taxon>
        <taxon>Tracheophyta</taxon>
        <taxon>Spermatophyta</taxon>
        <taxon>Magnoliopsida</taxon>
        <taxon>eudicotyledons</taxon>
        <taxon>Gunneridae</taxon>
        <taxon>Pentapetalae</taxon>
        <taxon>rosids</taxon>
        <taxon>fabids</taxon>
        <taxon>Fagales</taxon>
        <taxon>Betulaceae</taxon>
        <taxon>Carpinus</taxon>
    </lineage>
</organism>
<reference evidence="2 3" key="1">
    <citation type="submission" date="2019-06" db="EMBL/GenBank/DDBJ databases">
        <title>A chromosomal-level reference genome of Carpinus fangiana (Coryloideae, Betulaceae).</title>
        <authorList>
            <person name="Yang X."/>
            <person name="Wang Z."/>
            <person name="Zhang L."/>
            <person name="Hao G."/>
            <person name="Liu J."/>
            <person name="Yang Y."/>
        </authorList>
    </citation>
    <scope>NUCLEOTIDE SEQUENCE [LARGE SCALE GENOMIC DNA]</scope>
    <source>
        <strain evidence="2">Cfa_2016G</strain>
        <tissue evidence="2">Leaf</tissue>
    </source>
</reference>
<dbReference type="EMBL" id="CM017325">
    <property type="protein sequence ID" value="KAE8055070.1"/>
    <property type="molecule type" value="Genomic_DNA"/>
</dbReference>
<protein>
    <submittedName>
        <fullName evidence="2">Uncharacterized protein</fullName>
    </submittedName>
</protein>
<dbReference type="OrthoDB" id="751010at2759"/>
<dbReference type="AlphaFoldDB" id="A0A5N6R2A0"/>
<dbReference type="Proteomes" id="UP000327013">
    <property type="component" value="Chromosome 5"/>
</dbReference>
<evidence type="ECO:0000313" key="3">
    <source>
        <dbReference type="Proteomes" id="UP000327013"/>
    </source>
</evidence>
<evidence type="ECO:0000256" key="1">
    <source>
        <dbReference type="SAM" id="MobiDB-lite"/>
    </source>
</evidence>